<dbReference type="InterPro" id="IPR019885">
    <property type="entry name" value="Tscrpt_reg_HTH_AsnC-type_CS"/>
</dbReference>
<dbReference type="Pfam" id="PF01037">
    <property type="entry name" value="AsnC_trans_reg"/>
    <property type="match status" value="1"/>
</dbReference>
<accession>A0ABR9X199</accession>
<evidence type="ECO:0000256" key="4">
    <source>
        <dbReference type="SAM" id="MobiDB-lite"/>
    </source>
</evidence>
<dbReference type="InterPro" id="IPR019887">
    <property type="entry name" value="Tscrpt_reg_AsnC/Lrp_C"/>
</dbReference>
<keyword evidence="7" id="KW-1185">Reference proteome</keyword>
<dbReference type="Gene3D" id="3.30.70.920">
    <property type="match status" value="1"/>
</dbReference>
<dbReference type="InterPro" id="IPR036390">
    <property type="entry name" value="WH_DNA-bd_sf"/>
</dbReference>
<evidence type="ECO:0000256" key="2">
    <source>
        <dbReference type="ARBA" id="ARBA00023125"/>
    </source>
</evidence>
<comment type="caution">
    <text evidence="6">The sequence shown here is derived from an EMBL/GenBank/DDBJ whole genome shotgun (WGS) entry which is preliminary data.</text>
</comment>
<dbReference type="Pfam" id="PF13412">
    <property type="entry name" value="HTH_24"/>
    <property type="match status" value="1"/>
</dbReference>
<dbReference type="InterPro" id="IPR011991">
    <property type="entry name" value="ArsR-like_HTH"/>
</dbReference>
<organism evidence="6 7">
    <name type="scientific">Salipiger mangrovisoli</name>
    <dbReference type="NCBI Taxonomy" id="2865933"/>
    <lineage>
        <taxon>Bacteria</taxon>
        <taxon>Pseudomonadati</taxon>
        <taxon>Pseudomonadota</taxon>
        <taxon>Alphaproteobacteria</taxon>
        <taxon>Rhodobacterales</taxon>
        <taxon>Roseobacteraceae</taxon>
        <taxon>Salipiger</taxon>
    </lineage>
</organism>
<keyword evidence="2" id="KW-0238">DNA-binding</keyword>
<keyword evidence="1" id="KW-0805">Transcription regulation</keyword>
<dbReference type="CDD" id="cd00090">
    <property type="entry name" value="HTH_ARSR"/>
    <property type="match status" value="1"/>
</dbReference>
<reference evidence="6 7" key="1">
    <citation type="journal article" date="2021" name="Int. J. Syst. Evol. Microbiol.">
        <title>Salipiger mangrovisoli sp. nov., isolated from mangrove soil and the proposal for the reclassification of Paraphaeobacter pallidus as Salipiger pallidus comb. nov.</title>
        <authorList>
            <person name="Du J."/>
            <person name="Liu Y."/>
            <person name="Pei T."/>
            <person name="Deng M.R."/>
            <person name="Zhu H."/>
        </authorList>
    </citation>
    <scope>NUCLEOTIDE SEQUENCE [LARGE SCALE GENOMIC DNA]</scope>
    <source>
        <strain evidence="6 7">6D45A</strain>
    </source>
</reference>
<evidence type="ECO:0000256" key="1">
    <source>
        <dbReference type="ARBA" id="ARBA00023015"/>
    </source>
</evidence>
<dbReference type="EMBL" id="JADFFK010000007">
    <property type="protein sequence ID" value="MBE9637278.1"/>
    <property type="molecule type" value="Genomic_DNA"/>
</dbReference>
<dbReference type="SUPFAM" id="SSF54909">
    <property type="entry name" value="Dimeric alpha+beta barrel"/>
    <property type="match status" value="1"/>
</dbReference>
<evidence type="ECO:0000256" key="3">
    <source>
        <dbReference type="ARBA" id="ARBA00023163"/>
    </source>
</evidence>
<dbReference type="PRINTS" id="PR00033">
    <property type="entry name" value="HTHASNC"/>
</dbReference>
<evidence type="ECO:0000313" key="7">
    <source>
        <dbReference type="Proteomes" id="UP000607796"/>
    </source>
</evidence>
<sequence>MAESSDCPPGPTLVAKSHLPGHPPAPDGESGVAITLDELDRRILRLLQSDGRVTVVDLAEKIGLSPTPCKRRIQRLEDCGLISGYSAKIDRKVAGFGVTAFVSVELERSDGPDVEKFQKSVSGLEEVVTGMLMTGSQDFLLEVLVRDLEEYEEFLQKKLMKVPGVRNVRSRFALRKFIERTRIP</sequence>
<dbReference type="SMART" id="SM00344">
    <property type="entry name" value="HTH_ASNC"/>
    <property type="match status" value="1"/>
</dbReference>
<dbReference type="PROSITE" id="PS00519">
    <property type="entry name" value="HTH_ASNC_1"/>
    <property type="match status" value="1"/>
</dbReference>
<feature type="domain" description="HTH asnC-type" evidence="5">
    <location>
        <begin position="36"/>
        <end position="97"/>
    </location>
</feature>
<dbReference type="InterPro" id="IPR019888">
    <property type="entry name" value="Tscrpt_reg_AsnC-like"/>
</dbReference>
<dbReference type="InterPro" id="IPR011008">
    <property type="entry name" value="Dimeric_a/b-barrel"/>
</dbReference>
<dbReference type="InterPro" id="IPR000485">
    <property type="entry name" value="AsnC-type_HTH_dom"/>
</dbReference>
<evidence type="ECO:0000313" key="6">
    <source>
        <dbReference type="EMBL" id="MBE9637278.1"/>
    </source>
</evidence>
<keyword evidence="3" id="KW-0804">Transcription</keyword>
<dbReference type="PANTHER" id="PTHR30154">
    <property type="entry name" value="LEUCINE-RESPONSIVE REGULATORY PROTEIN"/>
    <property type="match status" value="1"/>
</dbReference>
<dbReference type="PROSITE" id="PS50956">
    <property type="entry name" value="HTH_ASNC_2"/>
    <property type="match status" value="1"/>
</dbReference>
<dbReference type="InterPro" id="IPR036388">
    <property type="entry name" value="WH-like_DNA-bd_sf"/>
</dbReference>
<name>A0ABR9X199_9RHOB</name>
<proteinExistence type="predicted"/>
<gene>
    <name evidence="6" type="ORF">IQ782_10545</name>
</gene>
<protein>
    <submittedName>
        <fullName evidence="6">Lrp/AsnC family transcriptional regulator</fullName>
    </submittedName>
</protein>
<evidence type="ECO:0000259" key="5">
    <source>
        <dbReference type="PROSITE" id="PS50956"/>
    </source>
</evidence>
<feature type="region of interest" description="Disordered" evidence="4">
    <location>
        <begin position="1"/>
        <end position="30"/>
    </location>
</feature>
<dbReference type="Proteomes" id="UP000607796">
    <property type="component" value="Unassembled WGS sequence"/>
</dbReference>
<dbReference type="PANTHER" id="PTHR30154:SF34">
    <property type="entry name" value="TRANSCRIPTIONAL REGULATOR AZLB"/>
    <property type="match status" value="1"/>
</dbReference>
<dbReference type="Gene3D" id="1.10.10.10">
    <property type="entry name" value="Winged helix-like DNA-binding domain superfamily/Winged helix DNA-binding domain"/>
    <property type="match status" value="1"/>
</dbReference>
<dbReference type="SUPFAM" id="SSF46785">
    <property type="entry name" value="Winged helix' DNA-binding domain"/>
    <property type="match status" value="1"/>
</dbReference>